<comment type="pathway">
    <text evidence="2">Isoprenoid biosynthesis.</text>
</comment>
<dbReference type="SFLD" id="SFLDG01017">
    <property type="entry name" value="Polyprenyl_Transferase_Like"/>
    <property type="match status" value="1"/>
</dbReference>
<dbReference type="PANTHER" id="PTHR12001">
    <property type="entry name" value="GERANYLGERANYL PYROPHOSPHATE SYNTHASE"/>
    <property type="match status" value="1"/>
</dbReference>
<gene>
    <name evidence="8" type="ORF">NN4_43890</name>
</gene>
<evidence type="ECO:0000256" key="1">
    <source>
        <dbReference type="ARBA" id="ARBA00001946"/>
    </source>
</evidence>
<keyword evidence="4 7" id="KW-0808">Transferase</keyword>
<dbReference type="RefSeq" id="WP_147134389.1">
    <property type="nucleotide sequence ID" value="NZ_BJXA01000029.1"/>
</dbReference>
<dbReference type="PROSITE" id="PS00444">
    <property type="entry name" value="POLYPRENYL_SYNTHASE_2"/>
    <property type="match status" value="1"/>
</dbReference>
<comment type="cofactor">
    <cofactor evidence="1">
        <name>Mg(2+)</name>
        <dbReference type="ChEBI" id="CHEBI:18420"/>
    </cofactor>
</comment>
<accession>A0A511MGR6</accession>
<comment type="caution">
    <text evidence="8">The sequence shown here is derived from an EMBL/GenBank/DDBJ whole genome shotgun (WGS) entry which is preliminary data.</text>
</comment>
<dbReference type="SFLD" id="SFLDS00005">
    <property type="entry name" value="Isoprenoid_Synthase_Type_I"/>
    <property type="match status" value="1"/>
</dbReference>
<dbReference type="GO" id="GO:0004659">
    <property type="term" value="F:prenyltransferase activity"/>
    <property type="evidence" value="ECO:0007669"/>
    <property type="project" value="InterPro"/>
</dbReference>
<evidence type="ECO:0000256" key="3">
    <source>
        <dbReference type="ARBA" id="ARBA00006706"/>
    </source>
</evidence>
<reference evidence="8 9" key="1">
    <citation type="submission" date="2019-07" db="EMBL/GenBank/DDBJ databases">
        <title>Whole genome shotgun sequence of Nocardia ninae NBRC 108245.</title>
        <authorList>
            <person name="Hosoyama A."/>
            <person name="Uohara A."/>
            <person name="Ohji S."/>
            <person name="Ichikawa N."/>
        </authorList>
    </citation>
    <scope>NUCLEOTIDE SEQUENCE [LARGE SCALE GENOMIC DNA]</scope>
    <source>
        <strain evidence="8 9">NBRC 108245</strain>
    </source>
</reference>
<dbReference type="CDD" id="cd00685">
    <property type="entry name" value="Trans_IPPS_HT"/>
    <property type="match status" value="1"/>
</dbReference>
<dbReference type="SUPFAM" id="SSF48576">
    <property type="entry name" value="Terpenoid synthases"/>
    <property type="match status" value="1"/>
</dbReference>
<evidence type="ECO:0000313" key="8">
    <source>
        <dbReference type="EMBL" id="GEM39870.1"/>
    </source>
</evidence>
<dbReference type="Proteomes" id="UP000321424">
    <property type="component" value="Unassembled WGS sequence"/>
</dbReference>
<dbReference type="OrthoDB" id="4497239at2"/>
<dbReference type="AlphaFoldDB" id="A0A511MGR6"/>
<organism evidence="8 9">
    <name type="scientific">Nocardia ninae NBRC 108245</name>
    <dbReference type="NCBI Taxonomy" id="1210091"/>
    <lineage>
        <taxon>Bacteria</taxon>
        <taxon>Bacillati</taxon>
        <taxon>Actinomycetota</taxon>
        <taxon>Actinomycetes</taxon>
        <taxon>Mycobacteriales</taxon>
        <taxon>Nocardiaceae</taxon>
        <taxon>Nocardia</taxon>
    </lineage>
</organism>
<evidence type="ECO:0000256" key="4">
    <source>
        <dbReference type="ARBA" id="ARBA00022679"/>
    </source>
</evidence>
<dbReference type="Gene3D" id="1.10.600.10">
    <property type="entry name" value="Farnesyl Diphosphate Synthase"/>
    <property type="match status" value="1"/>
</dbReference>
<keyword evidence="5" id="KW-0479">Metal-binding</keyword>
<dbReference type="InterPro" id="IPR008949">
    <property type="entry name" value="Isoprenoid_synthase_dom_sf"/>
</dbReference>
<sequence length="383" mass="40296">MEAPLSAGSGTQTPHRTSAAELVAPQPGTPAFVAAVEDALTRFFATRRGLVQQLGPVFVEAADALELFVLRGGKRTRPAFAWTGWLGAGGDAGGPDADAVLTACSALELVQACALIHDDIIDSSRTRRRFPTVHVDFEQRHRDRAWAGDSAHFGASVAILVGDLALAWADDMVHASGLDPAAIARFAPVWAGMRTEVLGGQLLDIHGEAGADESVEAALRINRYKTAAYTVERPLHLGAAIADADQGLVEAYRTFGTDIGIAFQLRDDLLGVFGDPAVTGKPSGDDLREGKRTVLLAEALARADEADPAAAKLLRTSIGTDLAPEEVARLRAVITDLGAVDEVERRITELTDAGLAAIESSTATPAAKERLRAMALAATKRTA</sequence>
<keyword evidence="9" id="KW-1185">Reference proteome</keyword>
<dbReference type="InterPro" id="IPR033749">
    <property type="entry name" value="Polyprenyl_synt_CS"/>
</dbReference>
<dbReference type="GO" id="GO:0008299">
    <property type="term" value="P:isoprenoid biosynthetic process"/>
    <property type="evidence" value="ECO:0007669"/>
    <property type="project" value="InterPro"/>
</dbReference>
<evidence type="ECO:0000256" key="6">
    <source>
        <dbReference type="ARBA" id="ARBA00022842"/>
    </source>
</evidence>
<evidence type="ECO:0000256" key="7">
    <source>
        <dbReference type="RuleBase" id="RU004466"/>
    </source>
</evidence>
<keyword evidence="6" id="KW-0460">Magnesium</keyword>
<dbReference type="GO" id="GO:0046872">
    <property type="term" value="F:metal ion binding"/>
    <property type="evidence" value="ECO:0007669"/>
    <property type="project" value="UniProtKB-KW"/>
</dbReference>
<dbReference type="InterPro" id="IPR000092">
    <property type="entry name" value="Polyprenyl_synt"/>
</dbReference>
<evidence type="ECO:0000313" key="9">
    <source>
        <dbReference type="Proteomes" id="UP000321424"/>
    </source>
</evidence>
<comment type="similarity">
    <text evidence="3 7">Belongs to the FPP/GGPP synthase family.</text>
</comment>
<evidence type="ECO:0000256" key="5">
    <source>
        <dbReference type="ARBA" id="ARBA00022723"/>
    </source>
</evidence>
<dbReference type="Pfam" id="PF00348">
    <property type="entry name" value="polyprenyl_synt"/>
    <property type="match status" value="1"/>
</dbReference>
<dbReference type="EMBL" id="BJXA01000029">
    <property type="protein sequence ID" value="GEM39870.1"/>
    <property type="molecule type" value="Genomic_DNA"/>
</dbReference>
<evidence type="ECO:0000256" key="2">
    <source>
        <dbReference type="ARBA" id="ARBA00005128"/>
    </source>
</evidence>
<proteinExistence type="inferred from homology"/>
<protein>
    <submittedName>
        <fullName evidence="8">Geranylgeranyl pyrophosphate synthase</fullName>
    </submittedName>
</protein>
<name>A0A511MGR6_9NOCA</name>
<dbReference type="PANTHER" id="PTHR12001:SF85">
    <property type="entry name" value="SHORT CHAIN ISOPRENYL DIPHOSPHATE SYNTHASE"/>
    <property type="match status" value="1"/>
</dbReference>